<feature type="compositionally biased region" description="Basic and acidic residues" evidence="1">
    <location>
        <begin position="29"/>
        <end position="54"/>
    </location>
</feature>
<reference evidence="4" key="1">
    <citation type="journal article" date="2019" name="Int. J. Syst. Evol. Microbiol.">
        <title>The Global Catalogue of Microorganisms (GCM) 10K type strain sequencing project: providing services to taxonomists for standard genome sequencing and annotation.</title>
        <authorList>
            <consortium name="The Broad Institute Genomics Platform"/>
            <consortium name="The Broad Institute Genome Sequencing Center for Infectious Disease"/>
            <person name="Wu L."/>
            <person name="Ma J."/>
        </authorList>
    </citation>
    <scope>NUCLEOTIDE SEQUENCE [LARGE SCALE GENOMIC DNA]</scope>
    <source>
        <strain evidence="4">JCM 30846</strain>
    </source>
</reference>
<feature type="region of interest" description="Disordered" evidence="1">
    <location>
        <begin position="27"/>
        <end position="91"/>
    </location>
</feature>
<accession>A0ABP7DWA0</accession>
<gene>
    <name evidence="3" type="ORF">GCM10023082_05330</name>
</gene>
<name>A0ABP7DWA0_9ACTN</name>
<proteinExistence type="predicted"/>
<feature type="compositionally biased region" description="Low complexity" evidence="1">
    <location>
        <begin position="79"/>
        <end position="91"/>
    </location>
</feature>
<dbReference type="EMBL" id="BAABEP010000002">
    <property type="protein sequence ID" value="GAA3710372.1"/>
    <property type="molecule type" value="Genomic_DNA"/>
</dbReference>
<feature type="chain" id="PRO_5047516961" evidence="2">
    <location>
        <begin position="29"/>
        <end position="176"/>
    </location>
</feature>
<organism evidence="3 4">
    <name type="scientific">Streptomyces tremellae</name>
    <dbReference type="NCBI Taxonomy" id="1124239"/>
    <lineage>
        <taxon>Bacteria</taxon>
        <taxon>Bacillati</taxon>
        <taxon>Actinomycetota</taxon>
        <taxon>Actinomycetes</taxon>
        <taxon>Kitasatosporales</taxon>
        <taxon>Streptomycetaceae</taxon>
        <taxon>Streptomyces</taxon>
    </lineage>
</organism>
<dbReference type="Proteomes" id="UP001499884">
    <property type="component" value="Unassembled WGS sequence"/>
</dbReference>
<keyword evidence="2" id="KW-0732">Signal</keyword>
<evidence type="ECO:0000256" key="2">
    <source>
        <dbReference type="SAM" id="SignalP"/>
    </source>
</evidence>
<comment type="caution">
    <text evidence="3">The sequence shown here is derived from an EMBL/GenBank/DDBJ whole genome shotgun (WGS) entry which is preliminary data.</text>
</comment>
<evidence type="ECO:0000313" key="4">
    <source>
        <dbReference type="Proteomes" id="UP001499884"/>
    </source>
</evidence>
<dbReference type="RefSeq" id="WP_345640517.1">
    <property type="nucleotide sequence ID" value="NZ_BAABEP010000002.1"/>
</dbReference>
<evidence type="ECO:0000313" key="3">
    <source>
        <dbReference type="EMBL" id="GAA3710372.1"/>
    </source>
</evidence>
<evidence type="ECO:0000256" key="1">
    <source>
        <dbReference type="SAM" id="MobiDB-lite"/>
    </source>
</evidence>
<protein>
    <submittedName>
        <fullName evidence="3">Uncharacterized protein</fullName>
    </submittedName>
</protein>
<sequence>MNSTSRRASAAAAAAVGMLGLLSTTARADTIDPDKPTRTYTEERTNPVTGEKETATVTEYPDVVKHGDGGGSDRRDRSYASGTNPITGEPGRVTVTVTPGTTMPAPGTGGLFLRDAGGAIKGLMGEGDRARVLTCHPGNPNLVKVQQLSGGHGGWGAYIGYVKIAATADPSSIGCG</sequence>
<keyword evidence="4" id="KW-1185">Reference proteome</keyword>
<feature type="signal peptide" evidence="2">
    <location>
        <begin position="1"/>
        <end position="28"/>
    </location>
</feature>
<feature type="compositionally biased region" description="Basic and acidic residues" evidence="1">
    <location>
        <begin position="62"/>
        <end position="78"/>
    </location>
</feature>